<evidence type="ECO:0000256" key="1">
    <source>
        <dbReference type="SAM" id="MobiDB-lite"/>
    </source>
</evidence>
<organism evidence="2">
    <name type="scientific">Oryza brachyantha</name>
    <name type="common">malo sina</name>
    <dbReference type="NCBI Taxonomy" id="4533"/>
    <lineage>
        <taxon>Eukaryota</taxon>
        <taxon>Viridiplantae</taxon>
        <taxon>Streptophyta</taxon>
        <taxon>Embryophyta</taxon>
        <taxon>Tracheophyta</taxon>
        <taxon>Spermatophyta</taxon>
        <taxon>Magnoliopsida</taxon>
        <taxon>Liliopsida</taxon>
        <taxon>Poales</taxon>
        <taxon>Poaceae</taxon>
        <taxon>BOP clade</taxon>
        <taxon>Oryzoideae</taxon>
        <taxon>Oryzeae</taxon>
        <taxon>Oryzinae</taxon>
        <taxon>Oryza</taxon>
    </lineage>
</organism>
<name>J3L1D7_ORYBR</name>
<proteinExistence type="predicted"/>
<dbReference type="HOGENOM" id="CLU_2124886_0_0_1"/>
<reference evidence="2" key="1">
    <citation type="journal article" date="2013" name="Nat. Commun.">
        <title>Whole-genome sequencing of Oryza brachyantha reveals mechanisms underlying Oryza genome evolution.</title>
        <authorList>
            <person name="Chen J."/>
            <person name="Huang Q."/>
            <person name="Gao D."/>
            <person name="Wang J."/>
            <person name="Lang Y."/>
            <person name="Liu T."/>
            <person name="Li B."/>
            <person name="Bai Z."/>
            <person name="Luis Goicoechea J."/>
            <person name="Liang C."/>
            <person name="Chen C."/>
            <person name="Zhang W."/>
            <person name="Sun S."/>
            <person name="Liao Y."/>
            <person name="Zhang X."/>
            <person name="Yang L."/>
            <person name="Song C."/>
            <person name="Wang M."/>
            <person name="Shi J."/>
            <person name="Liu G."/>
            <person name="Liu J."/>
            <person name="Zhou H."/>
            <person name="Zhou W."/>
            <person name="Yu Q."/>
            <person name="An N."/>
            <person name="Chen Y."/>
            <person name="Cai Q."/>
            <person name="Wang B."/>
            <person name="Liu B."/>
            <person name="Min J."/>
            <person name="Huang Y."/>
            <person name="Wu H."/>
            <person name="Li Z."/>
            <person name="Zhang Y."/>
            <person name="Yin Y."/>
            <person name="Song W."/>
            <person name="Jiang J."/>
            <person name="Jackson S.A."/>
            <person name="Wing R.A."/>
            <person name="Wang J."/>
            <person name="Chen M."/>
        </authorList>
    </citation>
    <scope>NUCLEOTIDE SEQUENCE [LARGE SCALE GENOMIC DNA]</scope>
    <source>
        <strain evidence="2">cv. IRGC 101232</strain>
    </source>
</reference>
<dbReference type="EnsemblPlants" id="OB01G30430.1">
    <property type="protein sequence ID" value="OB01G30430.1"/>
    <property type="gene ID" value="OB01G30430"/>
</dbReference>
<evidence type="ECO:0000313" key="2">
    <source>
        <dbReference type="EnsemblPlants" id="OB01G30430.1"/>
    </source>
</evidence>
<feature type="region of interest" description="Disordered" evidence="1">
    <location>
        <begin position="77"/>
        <end position="98"/>
    </location>
</feature>
<accession>J3L1D7</accession>
<reference evidence="2" key="2">
    <citation type="submission" date="2013-04" db="UniProtKB">
        <authorList>
            <consortium name="EnsemblPlants"/>
        </authorList>
    </citation>
    <scope>IDENTIFICATION</scope>
</reference>
<dbReference type="AlphaFoldDB" id="J3L1D7"/>
<protein>
    <submittedName>
        <fullName evidence="2">Uncharacterized protein</fullName>
    </submittedName>
</protein>
<sequence length="114" mass="12533">MEGDRRSSAAIAPPQGGPAWRRLIAWLRLLLKAVARRYGEAARWRPAFLLSLALLAERGLRRAYLSWKESRLTGGWPLAASSPSAGGREPPCSSRYTTPHHTAAAAAEMELLLR</sequence>
<evidence type="ECO:0000313" key="3">
    <source>
        <dbReference type="Proteomes" id="UP000006038"/>
    </source>
</evidence>
<dbReference type="Gramene" id="OB01G30430.1">
    <property type="protein sequence ID" value="OB01G30430.1"/>
    <property type="gene ID" value="OB01G30430"/>
</dbReference>
<dbReference type="Proteomes" id="UP000006038">
    <property type="component" value="Chromosome 1"/>
</dbReference>
<keyword evidence="3" id="KW-1185">Reference proteome</keyword>